<evidence type="ECO:0000256" key="3">
    <source>
        <dbReference type="ARBA" id="ARBA00022679"/>
    </source>
</evidence>
<comment type="caution">
    <text evidence="8">The sequence shown here is derived from an EMBL/GenBank/DDBJ whole genome shotgun (WGS) entry which is preliminary data.</text>
</comment>
<keyword evidence="4 8" id="KW-0418">Kinase</keyword>
<proteinExistence type="predicted"/>
<dbReference type="EMBL" id="AOIU01000032">
    <property type="protein sequence ID" value="ELZ23760.1"/>
    <property type="molecule type" value="Genomic_DNA"/>
</dbReference>
<keyword evidence="9" id="KW-1185">Reference proteome</keyword>
<dbReference type="InterPro" id="IPR036097">
    <property type="entry name" value="HisK_dim/P_sf"/>
</dbReference>
<dbReference type="STRING" id="797114.C475_14153"/>
<dbReference type="InterPro" id="IPR000014">
    <property type="entry name" value="PAS"/>
</dbReference>
<feature type="domain" description="Histidine kinase" evidence="6">
    <location>
        <begin position="267"/>
        <end position="450"/>
    </location>
</feature>
<dbReference type="SUPFAM" id="SSF55785">
    <property type="entry name" value="PYP-like sensor domain (PAS domain)"/>
    <property type="match status" value="1"/>
</dbReference>
<evidence type="ECO:0000256" key="4">
    <source>
        <dbReference type="ARBA" id="ARBA00022777"/>
    </source>
</evidence>
<dbReference type="Gene3D" id="3.30.450.20">
    <property type="entry name" value="PAS domain"/>
    <property type="match status" value="1"/>
</dbReference>
<dbReference type="InterPro" id="IPR005467">
    <property type="entry name" value="His_kinase_dom"/>
</dbReference>
<evidence type="ECO:0000256" key="5">
    <source>
        <dbReference type="ARBA" id="ARBA00023012"/>
    </source>
</evidence>
<evidence type="ECO:0000259" key="7">
    <source>
        <dbReference type="PROSITE" id="PS50113"/>
    </source>
</evidence>
<dbReference type="InterPro" id="IPR035965">
    <property type="entry name" value="PAS-like_dom_sf"/>
</dbReference>
<dbReference type="SUPFAM" id="SSF55874">
    <property type="entry name" value="ATPase domain of HSP90 chaperone/DNA topoisomerase II/histidine kinase"/>
    <property type="match status" value="1"/>
</dbReference>
<evidence type="ECO:0000256" key="1">
    <source>
        <dbReference type="ARBA" id="ARBA00000085"/>
    </source>
</evidence>
<name>M0CKE8_9EURY</name>
<dbReference type="InterPro" id="IPR003594">
    <property type="entry name" value="HATPase_dom"/>
</dbReference>
<organism evidence="8 9">
    <name type="scientific">Halosimplex carlsbadense 2-9-1</name>
    <dbReference type="NCBI Taxonomy" id="797114"/>
    <lineage>
        <taxon>Archaea</taxon>
        <taxon>Methanobacteriati</taxon>
        <taxon>Methanobacteriota</taxon>
        <taxon>Stenosarchaea group</taxon>
        <taxon>Halobacteria</taxon>
        <taxon>Halobacteriales</taxon>
        <taxon>Haloarculaceae</taxon>
        <taxon>Halosimplex</taxon>
    </lineage>
</organism>
<dbReference type="Proteomes" id="UP000011626">
    <property type="component" value="Unassembled WGS sequence"/>
</dbReference>
<dbReference type="InterPro" id="IPR013656">
    <property type="entry name" value="PAS_4"/>
</dbReference>
<dbReference type="Gene3D" id="3.30.565.10">
    <property type="entry name" value="Histidine kinase-like ATPase, C-terminal domain"/>
    <property type="match status" value="1"/>
</dbReference>
<dbReference type="NCBIfam" id="TIGR00229">
    <property type="entry name" value="sensory_box"/>
    <property type="match status" value="1"/>
</dbReference>
<sequence length="461" mass="49260">MADNVLVVSTDRADASALTGALDRAEVAASVDSVGSLAELFEALCYDVVNCLVVPGEGAPVAPRHLERGVRALYPNLPVVLVGADEHREDGPGADGGRTVRVETADVSDAETVAAVAAALDADVESAAGRPPSRAETLLLSMVEGFPMHLYAKDEAARHALATGATVDLTDVIGRTDLALTDGPPDHHERAHADDRRVIETGEPVVETAEYTASDDDEYALTTKVPWYDDDGEVIGLVGITRDISERKRHERELRRRNERLAKVALVAAHELRNELQVASGRLEAVPDDTPHVDVVAESHRRLAATVDDIVRLATRERVEIDQRTVWLSTVAREVWASREAPGATLVVEDDARIRADLESLRICFEILLSNAVDHGGPDVTVTVRGTEGGFAVEDDGPGIDAEPTDRVFDAGFAASGDGDGFGLYVAQRIAADHGWTLTAENRDEGGARFGFSGVDGPEPE</sequence>
<keyword evidence="5" id="KW-0902">Two-component regulatory system</keyword>
<feature type="domain" description="PAC" evidence="7">
    <location>
        <begin position="204"/>
        <end position="256"/>
    </location>
</feature>
<dbReference type="SMART" id="SM00387">
    <property type="entry name" value="HATPase_c"/>
    <property type="match status" value="1"/>
</dbReference>
<evidence type="ECO:0000313" key="9">
    <source>
        <dbReference type="Proteomes" id="UP000011626"/>
    </source>
</evidence>
<dbReference type="Pfam" id="PF02518">
    <property type="entry name" value="HATPase_c"/>
    <property type="match status" value="1"/>
</dbReference>
<dbReference type="SUPFAM" id="SSF47384">
    <property type="entry name" value="Homodimeric domain of signal transducing histidine kinase"/>
    <property type="match status" value="1"/>
</dbReference>
<keyword evidence="3" id="KW-0808">Transferase</keyword>
<dbReference type="InterPro" id="IPR036890">
    <property type="entry name" value="HATPase_C_sf"/>
</dbReference>
<dbReference type="InterPro" id="IPR050736">
    <property type="entry name" value="Sensor_HK_Regulatory"/>
</dbReference>
<dbReference type="AlphaFoldDB" id="M0CKE8"/>
<gene>
    <name evidence="8" type="ORF">C475_14153</name>
</gene>
<dbReference type="EC" id="2.7.13.3" evidence="2"/>
<evidence type="ECO:0000259" key="6">
    <source>
        <dbReference type="PROSITE" id="PS50109"/>
    </source>
</evidence>
<dbReference type="PATRIC" id="fig|797114.5.peg.2878"/>
<dbReference type="PROSITE" id="PS50109">
    <property type="entry name" value="HIS_KIN"/>
    <property type="match status" value="1"/>
</dbReference>
<dbReference type="eggNOG" id="arCOG02332">
    <property type="taxonomic scope" value="Archaea"/>
</dbReference>
<evidence type="ECO:0000313" key="8">
    <source>
        <dbReference type="EMBL" id="ELZ23760.1"/>
    </source>
</evidence>
<dbReference type="PANTHER" id="PTHR43711">
    <property type="entry name" value="TWO-COMPONENT HISTIDINE KINASE"/>
    <property type="match status" value="1"/>
</dbReference>
<comment type="catalytic activity">
    <reaction evidence="1">
        <text>ATP + protein L-histidine = ADP + protein N-phospho-L-histidine.</text>
        <dbReference type="EC" id="2.7.13.3"/>
    </reaction>
</comment>
<dbReference type="PROSITE" id="PS50113">
    <property type="entry name" value="PAC"/>
    <property type="match status" value="1"/>
</dbReference>
<evidence type="ECO:0000256" key="2">
    <source>
        <dbReference type="ARBA" id="ARBA00012438"/>
    </source>
</evidence>
<dbReference type="PANTHER" id="PTHR43711:SF1">
    <property type="entry name" value="HISTIDINE KINASE 1"/>
    <property type="match status" value="1"/>
</dbReference>
<dbReference type="RefSeq" id="WP_006884501.1">
    <property type="nucleotide sequence ID" value="NZ_AOIU01000032.1"/>
</dbReference>
<accession>M0CKE8</accession>
<reference evidence="8 9" key="1">
    <citation type="journal article" date="2014" name="PLoS Genet.">
        <title>Phylogenetically driven sequencing of extremely halophilic archaea reveals strategies for static and dynamic osmo-response.</title>
        <authorList>
            <person name="Becker E.A."/>
            <person name="Seitzer P.M."/>
            <person name="Tritt A."/>
            <person name="Larsen D."/>
            <person name="Krusor M."/>
            <person name="Yao A.I."/>
            <person name="Wu D."/>
            <person name="Madern D."/>
            <person name="Eisen J.A."/>
            <person name="Darling A.E."/>
            <person name="Facciotti M.T."/>
        </authorList>
    </citation>
    <scope>NUCLEOTIDE SEQUENCE [LARGE SCALE GENOMIC DNA]</scope>
    <source>
        <strain evidence="8 9">2-9-1</strain>
    </source>
</reference>
<dbReference type="OrthoDB" id="241213at2157"/>
<dbReference type="GO" id="GO:0000155">
    <property type="term" value="F:phosphorelay sensor kinase activity"/>
    <property type="evidence" value="ECO:0007669"/>
    <property type="project" value="InterPro"/>
</dbReference>
<protein>
    <recommendedName>
        <fullName evidence="2">histidine kinase</fullName>
        <ecNumber evidence="2">2.7.13.3</ecNumber>
    </recommendedName>
</protein>
<dbReference type="InterPro" id="IPR000700">
    <property type="entry name" value="PAS-assoc_C"/>
</dbReference>
<dbReference type="Pfam" id="PF08448">
    <property type="entry name" value="PAS_4"/>
    <property type="match status" value="1"/>
</dbReference>